<proteinExistence type="inferred from homology"/>
<dbReference type="PANTHER" id="PTHR43142">
    <property type="entry name" value="CARBOXYLIC ESTER HYDROLASE"/>
    <property type="match status" value="1"/>
</dbReference>
<dbReference type="STRING" id="35570.A0A454A0Q8"/>
<dbReference type="EC" id="3.1.1.1" evidence="6"/>
<sequence>MSEALQYHEITLPVGQLKGVVRQTIYEETYYSFEGIPYGQPPVGHLRFRAPLPAEPWNGVKDCTDFNIKPMQKNPLTGKVEGSEDCLYLNVYAKTLQSKAPLPVMVWIYGGSFLFGEATRSFYSPDYFMSEDVIVVTLNYRLCSLGFLSVADPTVQVPGNAGLKDQILALKWVKNYIEYFNGDPHNITLFGNSAGAASTHFLAASHQTKNLFHKAICLSGTMLNSWSVTPPKDYAFRLAQQHGYRGENLDSSVIEFLRTLEPGKLVTHNILNHEDTRNGASFPFGPCIEPYDSEHCVICCDPKLLLKGAWSNDIPIIFSGTADEGLLMYPKLKAFPTLLKALTLEPERLLPLDVRTNNDKSINLEMAKRIARQHFGEKEPSESALKEIIYYYTIKLFWHGIHRSVLSRLAYANAPTYLYRFAFDSPTFNHHRRRFCEQDVESGVAHADDISYLWYAYYSWKLNKNSKEYQIITNMIRLFVNFAKNSQLDVQRVETEKEVLNWRPLDKADPYEVLDLEDEFVIKTQKEKDDLLLWDELYEKNKLF</sequence>
<name>A0A454A0Q8_STOCA</name>
<evidence type="ECO:0000256" key="1">
    <source>
        <dbReference type="ARBA" id="ARBA00005964"/>
    </source>
</evidence>
<dbReference type="Pfam" id="PF00135">
    <property type="entry name" value="COesterase"/>
    <property type="match status" value="1"/>
</dbReference>
<organism evidence="8 9">
    <name type="scientific">Stomoxys calcitrans</name>
    <name type="common">Stable fly</name>
    <name type="synonym">Conops calcitrans</name>
    <dbReference type="NCBI Taxonomy" id="35570"/>
    <lineage>
        <taxon>Eukaryota</taxon>
        <taxon>Metazoa</taxon>
        <taxon>Ecdysozoa</taxon>
        <taxon>Arthropoda</taxon>
        <taxon>Hexapoda</taxon>
        <taxon>Insecta</taxon>
        <taxon>Pterygota</taxon>
        <taxon>Neoptera</taxon>
        <taxon>Endopterygota</taxon>
        <taxon>Diptera</taxon>
        <taxon>Brachycera</taxon>
        <taxon>Muscomorpha</taxon>
        <taxon>Muscoidea</taxon>
        <taxon>Muscidae</taxon>
        <taxon>Stomoxys</taxon>
    </lineage>
</organism>
<dbReference type="PANTHER" id="PTHR43142:SF1">
    <property type="entry name" value="CARBOXYLIC ESTER HYDROLASE"/>
    <property type="match status" value="1"/>
</dbReference>
<evidence type="ECO:0000313" key="9">
    <source>
        <dbReference type="Proteomes" id="UP000095300"/>
    </source>
</evidence>
<keyword evidence="4" id="KW-1015">Disulfide bond</keyword>
<evidence type="ECO:0000256" key="5">
    <source>
        <dbReference type="ARBA" id="ARBA00023180"/>
    </source>
</evidence>
<evidence type="ECO:0000256" key="6">
    <source>
        <dbReference type="ARBA" id="ARBA00039155"/>
    </source>
</evidence>
<evidence type="ECO:0000256" key="2">
    <source>
        <dbReference type="ARBA" id="ARBA00022487"/>
    </source>
</evidence>
<dbReference type="Gene3D" id="3.40.50.1820">
    <property type="entry name" value="alpha/beta hydrolase"/>
    <property type="match status" value="1"/>
</dbReference>
<dbReference type="VEuPathDB" id="VectorBase:SCAU016970"/>
<dbReference type="SUPFAM" id="SSF53474">
    <property type="entry name" value="alpha/beta-Hydrolases"/>
    <property type="match status" value="1"/>
</dbReference>
<dbReference type="GO" id="GO:0106435">
    <property type="term" value="F:carboxylesterase activity"/>
    <property type="evidence" value="ECO:0007669"/>
    <property type="project" value="UniProtKB-EC"/>
</dbReference>
<dbReference type="InterPro" id="IPR029058">
    <property type="entry name" value="AB_hydrolase_fold"/>
</dbReference>
<keyword evidence="9" id="KW-1185">Reference proteome</keyword>
<reference evidence="8" key="1">
    <citation type="submission" date="2020-05" db="UniProtKB">
        <authorList>
            <consortium name="EnsemblMetazoa"/>
        </authorList>
    </citation>
    <scope>IDENTIFICATION</scope>
    <source>
        <strain evidence="8">USDA</strain>
    </source>
</reference>
<keyword evidence="3" id="KW-0378">Hydrolase</keyword>
<evidence type="ECO:0000313" key="8">
    <source>
        <dbReference type="EnsemblMetazoa" id="SCAU016970-PA"/>
    </source>
</evidence>
<dbReference type="Proteomes" id="UP000095300">
    <property type="component" value="Unassembled WGS sequence"/>
</dbReference>
<dbReference type="EnsemblMetazoa" id="SCAU016970-RA">
    <property type="protein sequence ID" value="SCAU016970-PA"/>
    <property type="gene ID" value="SCAU016970"/>
</dbReference>
<evidence type="ECO:0000256" key="3">
    <source>
        <dbReference type="ARBA" id="ARBA00022801"/>
    </source>
</evidence>
<dbReference type="InterPro" id="IPR002018">
    <property type="entry name" value="CarbesteraseB"/>
</dbReference>
<feature type="domain" description="Carboxylesterase type B" evidence="7">
    <location>
        <begin position="9"/>
        <end position="529"/>
    </location>
</feature>
<protein>
    <recommendedName>
        <fullName evidence="6">carboxylesterase</fullName>
        <ecNumber evidence="6">3.1.1.1</ecNumber>
    </recommendedName>
</protein>
<dbReference type="AlphaFoldDB" id="A0A454A0Q8"/>
<evidence type="ECO:0000259" key="7">
    <source>
        <dbReference type="Pfam" id="PF00135"/>
    </source>
</evidence>
<keyword evidence="5" id="KW-0325">Glycoprotein</keyword>
<evidence type="ECO:0000256" key="4">
    <source>
        <dbReference type="ARBA" id="ARBA00023157"/>
    </source>
</evidence>
<accession>A0A454A0Q8</accession>
<comment type="similarity">
    <text evidence="1">Belongs to the type-B carboxylesterase/lipase family.</text>
</comment>
<keyword evidence="2" id="KW-0719">Serine esterase</keyword>